<reference evidence="1 2" key="1">
    <citation type="journal article" date="2010" name="Nature">
        <title>Perigord black truffle genome uncovers evolutionary origins and mechanisms of symbiosis.</title>
        <authorList>
            <person name="Martin F."/>
            <person name="Kohler A."/>
            <person name="Murat C."/>
            <person name="Balestrini R."/>
            <person name="Coutinho P.M."/>
            <person name="Jaillon O."/>
            <person name="Montanini B."/>
            <person name="Morin E."/>
            <person name="Noel B."/>
            <person name="Percudani R."/>
            <person name="Porcel B."/>
            <person name="Rubini A."/>
            <person name="Amicucci A."/>
            <person name="Amselem J."/>
            <person name="Anthouard V."/>
            <person name="Arcioni S."/>
            <person name="Artiguenave F."/>
            <person name="Aury J.M."/>
            <person name="Ballario P."/>
            <person name="Bolchi A."/>
            <person name="Brenna A."/>
            <person name="Brun A."/>
            <person name="Buee M."/>
            <person name="Cantarel B."/>
            <person name="Chevalier G."/>
            <person name="Couloux A."/>
            <person name="Da Silva C."/>
            <person name="Denoeud F."/>
            <person name="Duplessis S."/>
            <person name="Ghignone S."/>
            <person name="Hilselberger B."/>
            <person name="Iotti M."/>
            <person name="Marcais B."/>
            <person name="Mello A."/>
            <person name="Miranda M."/>
            <person name="Pacioni G."/>
            <person name="Quesneville H."/>
            <person name="Riccioni C."/>
            <person name="Ruotolo R."/>
            <person name="Splivallo R."/>
            <person name="Stocchi V."/>
            <person name="Tisserant E."/>
            <person name="Viscomi A.R."/>
            <person name="Zambonelli A."/>
            <person name="Zampieri E."/>
            <person name="Henrissat B."/>
            <person name="Lebrun M.H."/>
            <person name="Paolocci F."/>
            <person name="Bonfante P."/>
            <person name="Ottonello S."/>
            <person name="Wincker P."/>
        </authorList>
    </citation>
    <scope>NUCLEOTIDE SEQUENCE [LARGE SCALE GENOMIC DNA]</scope>
    <source>
        <strain evidence="1 2">Mel28</strain>
    </source>
</reference>
<dbReference type="HOGENOM" id="CLU_2361267_0_0_1"/>
<organism evidence="1 2">
    <name type="scientific">Tuber melanosporum (strain Mel28)</name>
    <name type="common">Perigord black truffle</name>
    <dbReference type="NCBI Taxonomy" id="656061"/>
    <lineage>
        <taxon>Eukaryota</taxon>
        <taxon>Fungi</taxon>
        <taxon>Dikarya</taxon>
        <taxon>Ascomycota</taxon>
        <taxon>Pezizomycotina</taxon>
        <taxon>Pezizomycetes</taxon>
        <taxon>Pezizales</taxon>
        <taxon>Tuberaceae</taxon>
        <taxon>Tuber</taxon>
    </lineage>
</organism>
<name>D5GLX1_TUBMM</name>
<dbReference type="KEGG" id="tml:GSTUM_00010453001"/>
<evidence type="ECO:0000313" key="1">
    <source>
        <dbReference type="EMBL" id="CAZ85538.1"/>
    </source>
</evidence>
<sequence length="96" mass="10768">MGRNLKMVKLCSDWQLCSRASGYRGYTVARLCSFPGRGEVLPFWAWAVCPRRVLAIFDPRRLFSCLNVSLSYDSASTVHEYLVLSLDGDAVVAMLC</sequence>
<dbReference type="Proteomes" id="UP000006911">
    <property type="component" value="Unassembled WGS sequence"/>
</dbReference>
<protein>
    <submittedName>
        <fullName evidence="1">(Perigord truffle) hypothetical protein</fullName>
    </submittedName>
</protein>
<gene>
    <name evidence="1" type="ORF">GSTUM_00010453001</name>
</gene>
<proteinExistence type="predicted"/>
<dbReference type="AlphaFoldDB" id="D5GLX1"/>
<keyword evidence="2" id="KW-1185">Reference proteome</keyword>
<dbReference type="InParanoid" id="D5GLX1"/>
<accession>D5GLX1</accession>
<evidence type="ECO:0000313" key="2">
    <source>
        <dbReference type="Proteomes" id="UP000006911"/>
    </source>
</evidence>
<dbReference type="EMBL" id="FN430351">
    <property type="protein sequence ID" value="CAZ85538.1"/>
    <property type="molecule type" value="Genomic_DNA"/>
</dbReference>